<dbReference type="Gene3D" id="3.40.50.300">
    <property type="entry name" value="P-loop containing nucleotide triphosphate hydrolases"/>
    <property type="match status" value="1"/>
</dbReference>
<keyword evidence="8 9" id="KW-0472">Membrane</keyword>
<feature type="domain" description="ABC transmembrane type-1" evidence="11">
    <location>
        <begin position="30"/>
        <end position="312"/>
    </location>
</feature>
<evidence type="ECO:0000256" key="2">
    <source>
        <dbReference type="ARBA" id="ARBA00022448"/>
    </source>
</evidence>
<dbReference type="PANTHER" id="PTHR43394">
    <property type="entry name" value="ATP-DEPENDENT PERMEASE MDL1, MITOCHONDRIAL"/>
    <property type="match status" value="1"/>
</dbReference>
<dbReference type="GO" id="GO:0005524">
    <property type="term" value="F:ATP binding"/>
    <property type="evidence" value="ECO:0007669"/>
    <property type="project" value="UniProtKB-KW"/>
</dbReference>
<evidence type="ECO:0000313" key="13">
    <source>
        <dbReference type="Proteomes" id="UP000593601"/>
    </source>
</evidence>
<feature type="transmembrane region" description="Helical" evidence="9">
    <location>
        <begin position="165"/>
        <end position="185"/>
    </location>
</feature>
<dbReference type="SMART" id="SM00382">
    <property type="entry name" value="AAA"/>
    <property type="match status" value="1"/>
</dbReference>
<evidence type="ECO:0000256" key="7">
    <source>
        <dbReference type="ARBA" id="ARBA00022989"/>
    </source>
</evidence>
<dbReference type="Gene3D" id="1.20.1560.10">
    <property type="entry name" value="ABC transporter type 1, transmembrane domain"/>
    <property type="match status" value="1"/>
</dbReference>
<evidence type="ECO:0000259" key="10">
    <source>
        <dbReference type="PROSITE" id="PS50893"/>
    </source>
</evidence>
<dbReference type="Proteomes" id="UP000593601">
    <property type="component" value="Chromosome"/>
</dbReference>
<reference evidence="12 13" key="1">
    <citation type="submission" date="2020-10" db="EMBL/GenBank/DDBJ databases">
        <title>Blautia liquoris sp.nov., isolated from the mud in a fermentation cellar used for the production of Chinese strong-flavoured liquor.</title>
        <authorList>
            <person name="Lu L."/>
        </authorList>
    </citation>
    <scope>NUCLEOTIDE SEQUENCE [LARGE SCALE GENOMIC DNA]</scope>
    <source>
        <strain evidence="12 13">LZLJ-3</strain>
    </source>
</reference>
<dbReference type="KEGG" id="bliq:INP51_09915"/>
<dbReference type="PROSITE" id="PS00211">
    <property type="entry name" value="ABC_TRANSPORTER_1"/>
    <property type="match status" value="1"/>
</dbReference>
<dbReference type="InterPro" id="IPR027417">
    <property type="entry name" value="P-loop_NTPase"/>
</dbReference>
<evidence type="ECO:0000313" key="12">
    <source>
        <dbReference type="EMBL" id="QOV21015.1"/>
    </source>
</evidence>
<evidence type="ECO:0000256" key="9">
    <source>
        <dbReference type="SAM" id="Phobius"/>
    </source>
</evidence>
<feature type="domain" description="ABC transporter" evidence="10">
    <location>
        <begin position="346"/>
        <end position="579"/>
    </location>
</feature>
<dbReference type="InterPro" id="IPR003439">
    <property type="entry name" value="ABC_transporter-like_ATP-bd"/>
</dbReference>
<dbReference type="SUPFAM" id="SSF52540">
    <property type="entry name" value="P-loop containing nucleoside triphosphate hydrolases"/>
    <property type="match status" value="1"/>
</dbReference>
<organism evidence="12 13">
    <name type="scientific">Blautia liquoris</name>
    <dbReference type="NCBI Taxonomy" id="2779518"/>
    <lineage>
        <taxon>Bacteria</taxon>
        <taxon>Bacillati</taxon>
        <taxon>Bacillota</taxon>
        <taxon>Clostridia</taxon>
        <taxon>Lachnospirales</taxon>
        <taxon>Lachnospiraceae</taxon>
        <taxon>Blautia</taxon>
    </lineage>
</organism>
<keyword evidence="13" id="KW-1185">Reference proteome</keyword>
<dbReference type="GO" id="GO:0005886">
    <property type="term" value="C:plasma membrane"/>
    <property type="evidence" value="ECO:0007669"/>
    <property type="project" value="UniProtKB-SubCell"/>
</dbReference>
<dbReference type="InterPro" id="IPR017871">
    <property type="entry name" value="ABC_transporter-like_CS"/>
</dbReference>
<dbReference type="Pfam" id="PF00664">
    <property type="entry name" value="ABC_membrane"/>
    <property type="match status" value="1"/>
</dbReference>
<dbReference type="GO" id="GO:0016887">
    <property type="term" value="F:ATP hydrolysis activity"/>
    <property type="evidence" value="ECO:0007669"/>
    <property type="project" value="InterPro"/>
</dbReference>
<keyword evidence="3" id="KW-1003">Cell membrane</keyword>
<dbReference type="SUPFAM" id="SSF90123">
    <property type="entry name" value="ABC transporter transmembrane region"/>
    <property type="match status" value="1"/>
</dbReference>
<protein>
    <submittedName>
        <fullName evidence="12">ABC transporter ATP-binding protein</fullName>
    </submittedName>
</protein>
<gene>
    <name evidence="12" type="ORF">INP51_09915</name>
</gene>
<dbReference type="FunFam" id="3.40.50.300:FF:000221">
    <property type="entry name" value="Multidrug ABC transporter ATP-binding protein"/>
    <property type="match status" value="1"/>
</dbReference>
<dbReference type="PROSITE" id="PS50929">
    <property type="entry name" value="ABC_TM1F"/>
    <property type="match status" value="1"/>
</dbReference>
<dbReference type="PANTHER" id="PTHR43394:SF1">
    <property type="entry name" value="ATP-BINDING CASSETTE SUB-FAMILY B MEMBER 10, MITOCHONDRIAL"/>
    <property type="match status" value="1"/>
</dbReference>
<feature type="transmembrane region" description="Helical" evidence="9">
    <location>
        <begin position="137"/>
        <end position="159"/>
    </location>
</feature>
<dbReference type="AlphaFoldDB" id="A0A7M2RL95"/>
<dbReference type="InterPro" id="IPR011527">
    <property type="entry name" value="ABC1_TM_dom"/>
</dbReference>
<dbReference type="InterPro" id="IPR003593">
    <property type="entry name" value="AAA+_ATPase"/>
</dbReference>
<evidence type="ECO:0000256" key="3">
    <source>
        <dbReference type="ARBA" id="ARBA00022475"/>
    </source>
</evidence>
<feature type="transmembrane region" description="Helical" evidence="9">
    <location>
        <begin position="263"/>
        <end position="290"/>
    </location>
</feature>
<dbReference type="InterPro" id="IPR036640">
    <property type="entry name" value="ABC1_TM_sf"/>
</dbReference>
<feature type="transmembrane region" description="Helical" evidence="9">
    <location>
        <begin position="29"/>
        <end position="54"/>
    </location>
</feature>
<dbReference type="GO" id="GO:0015421">
    <property type="term" value="F:ABC-type oligopeptide transporter activity"/>
    <property type="evidence" value="ECO:0007669"/>
    <property type="project" value="TreeGrafter"/>
</dbReference>
<accession>A0A7M2RL95</accession>
<evidence type="ECO:0000259" key="11">
    <source>
        <dbReference type="PROSITE" id="PS50929"/>
    </source>
</evidence>
<evidence type="ECO:0000256" key="8">
    <source>
        <dbReference type="ARBA" id="ARBA00023136"/>
    </source>
</evidence>
<evidence type="ECO:0000256" key="5">
    <source>
        <dbReference type="ARBA" id="ARBA00022741"/>
    </source>
</evidence>
<sequence>MNEAVSKRREFLVNKNPIGTYIRQYWRHYLIAMLALFGAIALDLCAPIVTKHIIDDVIVNGRTELLMRYLLAFLGIGAGKAVFQYTKEYLFDVSSVGIASKMRRNLFTHVQKLSMGYFDKTNTGEILARMKDDVDRVWDALGFVGMLIIEGVVNVVSILVCMIRLSPYLTLVPLAIMPFVGYVAIKLENKLGKVYDEISEQNATLNTVAQENLSGVRTVKAFAREDFEIQKFENHNKRFYDLNMEQARTLIKYDPNITLLTRVMLVLVLLCGGFLVISGSMTIGALGAFMEYANNILWPIENIGWLSNALASAIASNRKINRILQEVPKISGPENPVTIDKIQGRIEFQNVCFSMHGAEILADISFALDKGKTLGIMGMTGSGKSTIVNLIERFYDVDEGKILIDGVDIRKLPLETVRKSSSVVMQDVFLFSDSIEENVRLGSRGIMDFETVREAAREADASEFIERMTDQYDTVVGERGVGLSGGQKQRLSIARALAKPSLLLIFDDSTSALDMETEYQIQQELSAQEGRSKIIIAHRISAVKNADEILVLDHGRIAERGTHEQLMQEKGFYYSTYEAQYGDYHKAINYIENHQIPQNKKGAKQAVWQ</sequence>
<proteinExistence type="predicted"/>
<name>A0A7M2RL95_9FIRM</name>
<keyword evidence="7 9" id="KW-1133">Transmembrane helix</keyword>
<dbReference type="EMBL" id="CP063304">
    <property type="protein sequence ID" value="QOV21015.1"/>
    <property type="molecule type" value="Genomic_DNA"/>
</dbReference>
<keyword evidence="6 12" id="KW-0067">ATP-binding</keyword>
<feature type="transmembrane region" description="Helical" evidence="9">
    <location>
        <begin position="66"/>
        <end position="83"/>
    </location>
</feature>
<keyword evidence="4 9" id="KW-0812">Transmembrane</keyword>
<evidence type="ECO:0000256" key="4">
    <source>
        <dbReference type="ARBA" id="ARBA00022692"/>
    </source>
</evidence>
<dbReference type="PROSITE" id="PS50893">
    <property type="entry name" value="ABC_TRANSPORTER_2"/>
    <property type="match status" value="1"/>
</dbReference>
<comment type="subcellular location">
    <subcellularLocation>
        <location evidence="1">Cell membrane</location>
        <topology evidence="1">Multi-pass membrane protein</topology>
    </subcellularLocation>
</comment>
<evidence type="ECO:0000256" key="1">
    <source>
        <dbReference type="ARBA" id="ARBA00004651"/>
    </source>
</evidence>
<dbReference type="InterPro" id="IPR039421">
    <property type="entry name" value="Type_1_exporter"/>
</dbReference>
<dbReference type="CDD" id="cd18542">
    <property type="entry name" value="ABC_6TM_YknU_like"/>
    <property type="match status" value="1"/>
</dbReference>
<keyword evidence="5" id="KW-0547">Nucleotide-binding</keyword>
<evidence type="ECO:0000256" key="6">
    <source>
        <dbReference type="ARBA" id="ARBA00022840"/>
    </source>
</evidence>
<keyword evidence="2" id="KW-0813">Transport</keyword>
<dbReference type="Pfam" id="PF00005">
    <property type="entry name" value="ABC_tran"/>
    <property type="match status" value="1"/>
</dbReference>